<organism evidence="1 2">
    <name type="scientific">Caldicellulosiruptor naganoensis</name>
    <dbReference type="NCBI Taxonomy" id="29324"/>
    <lineage>
        <taxon>Bacteria</taxon>
        <taxon>Bacillati</taxon>
        <taxon>Bacillota</taxon>
        <taxon>Bacillota incertae sedis</taxon>
        <taxon>Caldicellulosiruptorales</taxon>
        <taxon>Caldicellulosiruptoraceae</taxon>
        <taxon>Caldicellulosiruptor</taxon>
    </lineage>
</organism>
<dbReference type="EMBL" id="CP113864">
    <property type="protein sequence ID" value="WAM31281.1"/>
    <property type="molecule type" value="Genomic_DNA"/>
</dbReference>
<reference evidence="1" key="1">
    <citation type="submission" date="2022-12" db="EMBL/GenBank/DDBJ databases">
        <authorList>
            <person name="Bing R.G."/>
            <person name="Willard D.J."/>
            <person name="Manesh M.J.H."/>
            <person name="Laemthong T."/>
            <person name="Crosby J.R."/>
            <person name="Kelly R.M."/>
        </authorList>
    </citation>
    <scope>NUCLEOTIDE SEQUENCE</scope>
    <source>
        <strain evidence="1">DSM 8991</strain>
    </source>
</reference>
<name>A0ABY7BI69_9FIRM</name>
<proteinExistence type="predicted"/>
<evidence type="ECO:0008006" key="3">
    <source>
        <dbReference type="Google" id="ProtNLM"/>
    </source>
</evidence>
<keyword evidence="2" id="KW-1185">Reference proteome</keyword>
<gene>
    <name evidence="1" type="ORF">OTJ99_002127</name>
</gene>
<evidence type="ECO:0000313" key="1">
    <source>
        <dbReference type="EMBL" id="WAM31281.1"/>
    </source>
</evidence>
<evidence type="ECO:0000313" key="2">
    <source>
        <dbReference type="Proteomes" id="UP001164745"/>
    </source>
</evidence>
<protein>
    <recommendedName>
        <fullName evidence="3">Regulatory protein YycH domain-containing protein</fullName>
    </recommendedName>
</protein>
<dbReference type="Proteomes" id="UP001164745">
    <property type="component" value="Chromosome"/>
</dbReference>
<accession>A0ABY7BI69</accession>
<dbReference type="RefSeq" id="WP_045166261.1">
    <property type="nucleotide sequence ID" value="NZ_CP113864.1"/>
</dbReference>
<sequence>MKNINTKKLIISLLVLFLVIIVKFCFVDDIAKGESTIQQTNTPAKKLDELKVDKKLQCYFDKNYAYIKLPQDFSKKSVDIKLKVYRKNKVSENYYLTIYQINNQIFRYKIDGDDVIKLEAHTLKDKLGTSIIAVTNLQDAVFVNVYNEPKSKVNPTFLVVRGYTQENEPCYVSSMNVTGLSKGENKLHIRTDTPSDLTYIEAYLEYATIKSTRVVDWAYDKIKRRVYVTATYYEPYFEKISQKRGVIDRDQMFDRYLYLEFNGFDLNGKKIALSSRNMVFDIKKLISTEGYAIDTCIAQLNLPETVVPEKWEVRCFTREEAINFLDWVLNRETRDLFIVATNFTSEDKLFLAIKGYDDKQDKVFLSSRNMRIQRGTIDTAIIPDIPSDVRNVKVEVVPDKADSSYIVDWCLSKNRDLYIVAVNNTVANILYLVIEGYDKESNKAFLTTRNMQIQSKTIDTTVISGIPSNIKDVKVKIIENKTDFSYVVDWCLDKTGNLYIVAVNNTKSNMQFFVLKGYDNKKTKYSQAQEMSG</sequence>